<dbReference type="AlphaFoldDB" id="A0A1I0DUL8"/>
<dbReference type="RefSeq" id="WP_093133548.1">
    <property type="nucleotide sequence ID" value="NZ_FOHJ01000004.1"/>
</dbReference>
<dbReference type="EMBL" id="FOHJ01000004">
    <property type="protein sequence ID" value="SET36353.1"/>
    <property type="molecule type" value="Genomic_DNA"/>
</dbReference>
<accession>A0A1I0DUL8</accession>
<protein>
    <recommendedName>
        <fullName evidence="4">YrhK-like protein</fullName>
    </recommendedName>
</protein>
<sequence length="66" mass="7310">MKHLSILGKINATIGILFFTAGIIILVIDVNQDTFLLHQSMGIAYLCLGISIFLSGSFFKKKSRHN</sequence>
<keyword evidence="1" id="KW-0472">Membrane</keyword>
<dbReference type="STRING" id="237682.SAMN05421676_104180"/>
<reference evidence="3" key="1">
    <citation type="submission" date="2016-10" db="EMBL/GenBank/DDBJ databases">
        <authorList>
            <person name="Varghese N."/>
            <person name="Submissions S."/>
        </authorList>
    </citation>
    <scope>NUCLEOTIDE SEQUENCE [LARGE SCALE GENOMIC DNA]</scope>
    <source>
        <strain evidence="3">CGMCC 1.3566</strain>
    </source>
</reference>
<keyword evidence="3" id="KW-1185">Reference proteome</keyword>
<feature type="transmembrane region" description="Helical" evidence="1">
    <location>
        <begin position="42"/>
        <end position="59"/>
    </location>
</feature>
<dbReference type="Proteomes" id="UP000199095">
    <property type="component" value="Unassembled WGS sequence"/>
</dbReference>
<evidence type="ECO:0000256" key="1">
    <source>
        <dbReference type="SAM" id="Phobius"/>
    </source>
</evidence>
<name>A0A1I0DUL8_9BACI</name>
<feature type="transmembrane region" description="Helical" evidence="1">
    <location>
        <begin position="12"/>
        <end position="30"/>
    </location>
</feature>
<proteinExistence type="predicted"/>
<evidence type="ECO:0008006" key="4">
    <source>
        <dbReference type="Google" id="ProtNLM"/>
    </source>
</evidence>
<organism evidence="2 3">
    <name type="scientific">Salinibacillus kushneri</name>
    <dbReference type="NCBI Taxonomy" id="237682"/>
    <lineage>
        <taxon>Bacteria</taxon>
        <taxon>Bacillati</taxon>
        <taxon>Bacillota</taxon>
        <taxon>Bacilli</taxon>
        <taxon>Bacillales</taxon>
        <taxon>Bacillaceae</taxon>
        <taxon>Salinibacillus</taxon>
    </lineage>
</organism>
<evidence type="ECO:0000313" key="3">
    <source>
        <dbReference type="Proteomes" id="UP000199095"/>
    </source>
</evidence>
<keyword evidence="1" id="KW-1133">Transmembrane helix</keyword>
<keyword evidence="1" id="KW-0812">Transmembrane</keyword>
<gene>
    <name evidence="2" type="ORF">SAMN05421676_104180</name>
</gene>
<evidence type="ECO:0000313" key="2">
    <source>
        <dbReference type="EMBL" id="SET36353.1"/>
    </source>
</evidence>